<evidence type="ECO:0000313" key="1">
    <source>
        <dbReference type="EMBL" id="CAH1395842.1"/>
    </source>
</evidence>
<keyword evidence="2" id="KW-1185">Reference proteome</keyword>
<dbReference type="InterPro" id="IPR013783">
    <property type="entry name" value="Ig-like_fold"/>
</dbReference>
<dbReference type="EMBL" id="OV725079">
    <property type="protein sequence ID" value="CAH1395842.1"/>
    <property type="molecule type" value="Genomic_DNA"/>
</dbReference>
<organism evidence="1 2">
    <name type="scientific">Nezara viridula</name>
    <name type="common">Southern green stink bug</name>
    <name type="synonym">Cimex viridulus</name>
    <dbReference type="NCBI Taxonomy" id="85310"/>
    <lineage>
        <taxon>Eukaryota</taxon>
        <taxon>Metazoa</taxon>
        <taxon>Ecdysozoa</taxon>
        <taxon>Arthropoda</taxon>
        <taxon>Hexapoda</taxon>
        <taxon>Insecta</taxon>
        <taxon>Pterygota</taxon>
        <taxon>Neoptera</taxon>
        <taxon>Paraneoptera</taxon>
        <taxon>Hemiptera</taxon>
        <taxon>Heteroptera</taxon>
        <taxon>Panheteroptera</taxon>
        <taxon>Pentatomomorpha</taxon>
        <taxon>Pentatomoidea</taxon>
        <taxon>Pentatomidae</taxon>
        <taxon>Pentatominae</taxon>
        <taxon>Nezara</taxon>
    </lineage>
</organism>
<name>A0A9P0H5J7_NEZVI</name>
<proteinExistence type="predicted"/>
<gene>
    <name evidence="1" type="ORF">NEZAVI_LOCUS6044</name>
</gene>
<dbReference type="Proteomes" id="UP001152798">
    <property type="component" value="Chromosome 3"/>
</dbReference>
<dbReference type="SUPFAM" id="SSF48726">
    <property type="entry name" value="Immunoglobulin"/>
    <property type="match status" value="1"/>
</dbReference>
<dbReference type="Gene3D" id="2.60.40.10">
    <property type="entry name" value="Immunoglobulins"/>
    <property type="match status" value="1"/>
</dbReference>
<dbReference type="AlphaFoldDB" id="A0A9P0H5J7"/>
<dbReference type="InterPro" id="IPR036179">
    <property type="entry name" value="Ig-like_dom_sf"/>
</dbReference>
<reference evidence="1" key="1">
    <citation type="submission" date="2022-01" db="EMBL/GenBank/DDBJ databases">
        <authorList>
            <person name="King R."/>
        </authorList>
    </citation>
    <scope>NUCLEOTIDE SEQUENCE</scope>
</reference>
<dbReference type="OrthoDB" id="10028801at2759"/>
<evidence type="ECO:0000313" key="2">
    <source>
        <dbReference type="Proteomes" id="UP001152798"/>
    </source>
</evidence>
<sequence length="111" mass="12484">MRFKLFCFSVSNTYYIQLNRLALGRTLDLTEPPRAVRACNPIGVSFRISGFSPEIPGFPRYKMIGDFNNGVYNLNIINASLEDDAQFQCQVGPHGFHKPIRANANLSVICE</sequence>
<protein>
    <submittedName>
        <fullName evidence="1">Uncharacterized protein</fullName>
    </submittedName>
</protein>
<accession>A0A9P0H5J7</accession>